<organism evidence="2 3">
    <name type="scientific">Tenacibaculum vairaonense</name>
    <dbReference type="NCBI Taxonomy" id="3137860"/>
    <lineage>
        <taxon>Bacteria</taxon>
        <taxon>Pseudomonadati</taxon>
        <taxon>Bacteroidota</taxon>
        <taxon>Flavobacteriia</taxon>
        <taxon>Flavobacteriales</taxon>
        <taxon>Flavobacteriaceae</taxon>
        <taxon>Tenacibaculum</taxon>
    </lineage>
</organism>
<dbReference type="Proteomes" id="UP001497602">
    <property type="component" value="Unassembled WGS sequence"/>
</dbReference>
<dbReference type="RefSeq" id="WP_348738269.1">
    <property type="nucleotide sequence ID" value="NZ_CAXJRC010000015.1"/>
</dbReference>
<evidence type="ECO:0000256" key="1">
    <source>
        <dbReference type="SAM" id="SignalP"/>
    </source>
</evidence>
<name>A0ABP1FDX6_9FLAO</name>
<keyword evidence="3" id="KW-1185">Reference proteome</keyword>
<gene>
    <name evidence="2" type="ORF">T190115A13A_230043</name>
</gene>
<protein>
    <submittedName>
        <fullName evidence="2">Peptidase</fullName>
    </submittedName>
</protein>
<evidence type="ECO:0000313" key="3">
    <source>
        <dbReference type="Proteomes" id="UP001497602"/>
    </source>
</evidence>
<dbReference type="PANTHER" id="PTHR38477:SF1">
    <property type="entry name" value="MUREIN L,D-TRANSPEPTIDASE CATALYTIC DOMAIN FAMILY PROTEIN"/>
    <property type="match status" value="1"/>
</dbReference>
<accession>A0ABP1FDX6</accession>
<dbReference type="InterPro" id="IPR032676">
    <property type="entry name" value="YkuD_2"/>
</dbReference>
<feature type="chain" id="PRO_5046688577" evidence="1">
    <location>
        <begin position="24"/>
        <end position="204"/>
    </location>
</feature>
<dbReference type="EMBL" id="CAXJRC010000015">
    <property type="protein sequence ID" value="CAL2106514.1"/>
    <property type="molecule type" value="Genomic_DNA"/>
</dbReference>
<dbReference type="Pfam" id="PF13645">
    <property type="entry name" value="YkuD_2"/>
    <property type="match status" value="1"/>
</dbReference>
<reference evidence="2 3" key="1">
    <citation type="submission" date="2024-05" db="EMBL/GenBank/DDBJ databases">
        <authorList>
            <person name="Duchaud E."/>
        </authorList>
    </citation>
    <scope>NUCLEOTIDE SEQUENCE [LARGE SCALE GENOMIC DNA]</scope>
    <source>
        <strain evidence="2">Ena-SAMPLE-TAB-13-05-2024-13:56:06:370-140305</strain>
    </source>
</reference>
<keyword evidence="1" id="KW-0732">Signal</keyword>
<feature type="signal peptide" evidence="1">
    <location>
        <begin position="1"/>
        <end position="23"/>
    </location>
</feature>
<proteinExistence type="predicted"/>
<comment type="caution">
    <text evidence="2">The sequence shown here is derived from an EMBL/GenBank/DDBJ whole genome shotgun (WGS) entry which is preliminary data.</text>
</comment>
<evidence type="ECO:0000313" key="2">
    <source>
        <dbReference type="EMBL" id="CAL2106514.1"/>
    </source>
</evidence>
<sequence>MKKRSLLRILIIAIALLSFNSKGDFIKPTFDTKLKAKAKEALEYCKKNGLNTEFCFLVDMSIHSGKNRFFIYNFKNQSIINQGLCSHGCCDNPWGVDATKTNPTFSNIENSHCSSIGKYKIGKRGYSNWGIHVNYKLHGLEKTNSKAYSRFIVLHSWKMIPENELYPKGAPEGWGCPAVSNKLMKQIDGLLKKKRKPTLLWIYK</sequence>
<dbReference type="PANTHER" id="PTHR38477">
    <property type="entry name" value="HYPOTHETICAL EXPORTED PROTEIN"/>
    <property type="match status" value="1"/>
</dbReference>